<evidence type="ECO:0008006" key="3">
    <source>
        <dbReference type="Google" id="ProtNLM"/>
    </source>
</evidence>
<dbReference type="OrthoDB" id="9780674at2"/>
<dbReference type="EMBL" id="MCGG01000078">
    <property type="protein sequence ID" value="OEJ64053.1"/>
    <property type="molecule type" value="Genomic_DNA"/>
</dbReference>
<name>A0A1E5Q359_9PROT</name>
<sequence>MTSANPVLVEVIRGKQVESRHRGACAVVRANGEIVHAWGDLEALVYPRSALKPIQALPLIDTGAADYYSVTPQEIALACASHSSEAFHVDQVRAWLARVGLGVEDLECGPGGEGTCEALSLNVTKSMSRAGEVFTRAHNNCSGKHTGFLTTALHLNEPTKGYIDAHHPVQLRVAEAVEELTGVALNSVPCGTDGCGIPVYAIPLQALALGMARMVGGELGTARTAAALHITSAMAAHPRCVAGTGRFDTRVMSACDGTVLTKGGAEGVHIAMLPGLGLGIALKMDDGTIRASELAMACVLDGLGLLHAAVRPQLLDLIEQPIKSTLGERVGEIRRGPGLVF</sequence>
<keyword evidence="2" id="KW-1185">Reference proteome</keyword>
<dbReference type="Pfam" id="PF06089">
    <property type="entry name" value="Asparaginase_II"/>
    <property type="match status" value="1"/>
</dbReference>
<comment type="caution">
    <text evidence="1">The sequence shown here is derived from an EMBL/GenBank/DDBJ whole genome shotgun (WGS) entry which is preliminary data.</text>
</comment>
<dbReference type="Proteomes" id="UP000095347">
    <property type="component" value="Unassembled WGS sequence"/>
</dbReference>
<proteinExistence type="predicted"/>
<dbReference type="InterPro" id="IPR010349">
    <property type="entry name" value="Asparaginase_II"/>
</dbReference>
<gene>
    <name evidence="1" type="ORF">BEN30_01205</name>
</gene>
<evidence type="ECO:0000313" key="2">
    <source>
        <dbReference type="Proteomes" id="UP000095347"/>
    </source>
</evidence>
<dbReference type="PANTHER" id="PTHR42110">
    <property type="entry name" value="L-ASPARAGINASE, PUTATIVE (AFU_ORTHOLOGUE AFUA_3G11890)-RELATED"/>
    <property type="match status" value="1"/>
</dbReference>
<accession>A0A1E5Q359</accession>
<reference evidence="2" key="1">
    <citation type="submission" date="2016-07" db="EMBL/GenBank/DDBJ databases">
        <authorList>
            <person name="Florea S."/>
            <person name="Webb J.S."/>
            <person name="Jaromczyk J."/>
            <person name="Schardl C.L."/>
        </authorList>
    </citation>
    <scope>NUCLEOTIDE SEQUENCE [LARGE SCALE GENOMIC DNA]</scope>
    <source>
        <strain evidence="2">MV-1</strain>
    </source>
</reference>
<evidence type="ECO:0000313" key="1">
    <source>
        <dbReference type="EMBL" id="OEJ64053.1"/>
    </source>
</evidence>
<dbReference type="PANTHER" id="PTHR42110:SF1">
    <property type="entry name" value="L-ASPARAGINASE, PUTATIVE (AFU_ORTHOLOGUE AFUA_3G11890)-RELATED"/>
    <property type="match status" value="1"/>
</dbReference>
<dbReference type="RefSeq" id="WP_069959400.1">
    <property type="nucleotide sequence ID" value="NZ_MCGG01000078.1"/>
</dbReference>
<dbReference type="AlphaFoldDB" id="A0A1E5Q359"/>
<protein>
    <recommendedName>
        <fullName evidence="3">L-asparaginase II</fullName>
    </recommendedName>
</protein>
<organism evidence="1 2">
    <name type="scientific">Magnetovibrio blakemorei</name>
    <dbReference type="NCBI Taxonomy" id="28181"/>
    <lineage>
        <taxon>Bacteria</taxon>
        <taxon>Pseudomonadati</taxon>
        <taxon>Pseudomonadota</taxon>
        <taxon>Alphaproteobacteria</taxon>
        <taxon>Rhodospirillales</taxon>
        <taxon>Magnetovibrionaceae</taxon>
        <taxon>Magnetovibrio</taxon>
    </lineage>
</organism>